<dbReference type="EMBL" id="JABANP010000516">
    <property type="protein sequence ID" value="KAF4681441.1"/>
    <property type="molecule type" value="Genomic_DNA"/>
</dbReference>
<comment type="caution">
    <text evidence="8">The sequence shown here is derived from an EMBL/GenBank/DDBJ whole genome shotgun (WGS) entry which is preliminary data.</text>
</comment>
<dbReference type="InterPro" id="IPR019821">
    <property type="entry name" value="Kinesin_motor_CS"/>
</dbReference>
<dbReference type="Gene3D" id="3.40.850.10">
    <property type="entry name" value="Kinesin motor domain"/>
    <property type="match status" value="1"/>
</dbReference>
<feature type="region of interest" description="Disordered" evidence="6">
    <location>
        <begin position="510"/>
        <end position="561"/>
    </location>
</feature>
<protein>
    <recommendedName>
        <fullName evidence="4">Kinesin-like protein</fullName>
    </recommendedName>
</protein>
<feature type="coiled-coil region" evidence="5">
    <location>
        <begin position="602"/>
        <end position="629"/>
    </location>
</feature>
<name>A0A7J6NEP9_PEROL</name>
<dbReference type="SUPFAM" id="SSF52540">
    <property type="entry name" value="P-loop containing nucleoside triphosphate hydrolases"/>
    <property type="match status" value="1"/>
</dbReference>
<dbReference type="GO" id="GO:0005524">
    <property type="term" value="F:ATP binding"/>
    <property type="evidence" value="ECO:0007669"/>
    <property type="project" value="UniProtKB-UniRule"/>
</dbReference>
<gene>
    <name evidence="8" type="primary">KAC1</name>
    <name evidence="8" type="ORF">FOZ60_012093</name>
</gene>
<proteinExistence type="inferred from homology"/>
<dbReference type="InterPro" id="IPR027417">
    <property type="entry name" value="P-loop_NTPase"/>
</dbReference>
<dbReference type="GO" id="GO:0008017">
    <property type="term" value="F:microtubule binding"/>
    <property type="evidence" value="ECO:0007669"/>
    <property type="project" value="InterPro"/>
</dbReference>
<dbReference type="Pfam" id="PF00225">
    <property type="entry name" value="Kinesin"/>
    <property type="match status" value="1"/>
</dbReference>
<dbReference type="InterPro" id="IPR027640">
    <property type="entry name" value="Kinesin-like_fam"/>
</dbReference>
<evidence type="ECO:0000256" key="2">
    <source>
        <dbReference type="ARBA" id="ARBA00022840"/>
    </source>
</evidence>
<keyword evidence="2 3" id="KW-0067">ATP-binding</keyword>
<dbReference type="PRINTS" id="PR00380">
    <property type="entry name" value="KINESINHEAVY"/>
</dbReference>
<evidence type="ECO:0000313" key="8">
    <source>
        <dbReference type="EMBL" id="KAF4681441.1"/>
    </source>
</evidence>
<dbReference type="InterPro" id="IPR001752">
    <property type="entry name" value="Kinesin_motor_dom"/>
</dbReference>
<feature type="domain" description="Kinesin motor" evidence="7">
    <location>
        <begin position="629"/>
        <end position="963"/>
    </location>
</feature>
<dbReference type="InterPro" id="IPR036961">
    <property type="entry name" value="Kinesin_motor_dom_sf"/>
</dbReference>
<dbReference type="SMART" id="SM00129">
    <property type="entry name" value="KISc"/>
    <property type="match status" value="1"/>
</dbReference>
<evidence type="ECO:0000256" key="1">
    <source>
        <dbReference type="ARBA" id="ARBA00022741"/>
    </source>
</evidence>
<dbReference type="Proteomes" id="UP000541610">
    <property type="component" value="Unassembled WGS sequence"/>
</dbReference>
<reference evidence="8 9" key="1">
    <citation type="submission" date="2020-04" db="EMBL/GenBank/DDBJ databases">
        <title>Perkinsus olseni comparative genomics.</title>
        <authorList>
            <person name="Bogema D.R."/>
        </authorList>
    </citation>
    <scope>NUCLEOTIDE SEQUENCE [LARGE SCALE GENOMIC DNA]</scope>
    <source>
        <strain evidence="8">00978-12</strain>
    </source>
</reference>
<evidence type="ECO:0000256" key="3">
    <source>
        <dbReference type="PROSITE-ProRule" id="PRU00283"/>
    </source>
</evidence>
<feature type="compositionally biased region" description="Polar residues" evidence="6">
    <location>
        <begin position="511"/>
        <end position="526"/>
    </location>
</feature>
<evidence type="ECO:0000256" key="5">
    <source>
        <dbReference type="SAM" id="Coils"/>
    </source>
</evidence>
<dbReference type="GO" id="GO:0003777">
    <property type="term" value="F:microtubule motor activity"/>
    <property type="evidence" value="ECO:0007669"/>
    <property type="project" value="InterPro"/>
</dbReference>
<dbReference type="PANTHER" id="PTHR47972">
    <property type="entry name" value="KINESIN-LIKE PROTEIN KLP-3"/>
    <property type="match status" value="1"/>
</dbReference>
<organism evidence="8 9">
    <name type="scientific">Perkinsus olseni</name>
    <name type="common">Perkinsus atlanticus</name>
    <dbReference type="NCBI Taxonomy" id="32597"/>
    <lineage>
        <taxon>Eukaryota</taxon>
        <taxon>Sar</taxon>
        <taxon>Alveolata</taxon>
        <taxon>Perkinsozoa</taxon>
        <taxon>Perkinsea</taxon>
        <taxon>Perkinsida</taxon>
        <taxon>Perkinsidae</taxon>
        <taxon>Perkinsus</taxon>
    </lineage>
</organism>
<keyword evidence="5" id="KW-0175">Coiled coil</keyword>
<keyword evidence="1 3" id="KW-0547">Nucleotide-binding</keyword>
<feature type="binding site" evidence="3">
    <location>
        <begin position="707"/>
        <end position="714"/>
    </location>
    <ligand>
        <name>ATP</name>
        <dbReference type="ChEBI" id="CHEBI:30616"/>
    </ligand>
</feature>
<evidence type="ECO:0000313" key="9">
    <source>
        <dbReference type="Proteomes" id="UP000541610"/>
    </source>
</evidence>
<accession>A0A7J6NEP9</accession>
<keyword evidence="4" id="KW-0493">Microtubule</keyword>
<evidence type="ECO:0000256" key="6">
    <source>
        <dbReference type="SAM" id="MobiDB-lite"/>
    </source>
</evidence>
<keyword evidence="3 4" id="KW-0505">Motor protein</keyword>
<sequence length="977" mass="107968">MNSPIVISQRGASVAIEGSNRKTILKCKTGPVLMITAPYCRVTLKDIVLDGSLETDSTSTFNIIEIATGRDETAATELNLVSCRIANSGSEEHSFRRRAHIIRMKRAFPRHCHSVSRRRKNLVRVLSGPAKVNASLFVDKCVLENCNGCGAEADTNTVFNFTDCILRSCRGPAAVRVAGLSRADISTTRIYECRMGLLVEDTASFALEKSTLTECAQGVLVNGGAFNYHDCRVIKGMICHNCDTTRTNFTDGLQENVMTDIGSGSALHVEYPLPPVTSRGGALVTVLQLDNDGRALVDAFVDGGQVRIRSLALAIKLNPWYRTQFRDLGPFRSHASLGLWPALANLRSEAALANMMPPAPQSAVSRDQLLAELGFSGGSAFADLVNEDPELLLASGAEPSAILEHYRALEKRLRSREEDIEKLRADNGCLRKEVGQPREIVSQRQTLAQLKRKEEWMKKCLSWYGRESNAQLPKELAQMPPLKNDNLSSHSAEVDEEVLEIERIYRERIAQKSQQASPVQGSQPRNTEGETTSEGEGGRGSSRKAKTQQSSAIGEEQTRENLRKLTEKYKELKSLVTSELGKSYALLKERTKKMESTADDRVQRLLDKLAEETKKRRELHNKVQELRGNIRVFVRPLLEKERGEGRCVEFPEVDSVQVLNQELQTAKKWEFDKVFTDQADQADVFSELQPLITSALDGYNVCIFAYGQTGSGKTHTMQARVLPHRCLFVTQGTSDEPGMYQRAFKELFKGIDARRGAWSYRLTASVMEIYNEEIHDLLIEKSSGNVAKPKVQLTSSDGVPVSHVPGLTWLPVLSPEDVHSILAKGWEARAVGSTNVNEQSSRSHLIVSLKAEIVTPGRDRLTSKINLVDLAGSERLRKSGAVGQRQKEAVAINKSLSALGDVISARVTKNQHVPYRNSVLTSILSESLGGDSKTVMLLQINPASNSYDESSNSLTFGSRVSAVEMKIVDPRKKMKSS</sequence>
<dbReference type="OrthoDB" id="3176171at2759"/>
<feature type="coiled-coil region" evidence="5">
    <location>
        <begin position="406"/>
        <end position="433"/>
    </location>
</feature>
<dbReference type="PROSITE" id="PS00411">
    <property type="entry name" value="KINESIN_MOTOR_1"/>
    <property type="match status" value="1"/>
</dbReference>
<dbReference type="GO" id="GO:0005874">
    <property type="term" value="C:microtubule"/>
    <property type="evidence" value="ECO:0007669"/>
    <property type="project" value="UniProtKB-KW"/>
</dbReference>
<dbReference type="PROSITE" id="PS50067">
    <property type="entry name" value="KINESIN_MOTOR_2"/>
    <property type="match status" value="1"/>
</dbReference>
<dbReference type="AlphaFoldDB" id="A0A7J6NEP9"/>
<dbReference type="PANTHER" id="PTHR47972:SF28">
    <property type="entry name" value="KINESIN-LIKE PROTEIN KLP-3"/>
    <property type="match status" value="1"/>
</dbReference>
<comment type="similarity">
    <text evidence="3 4">Belongs to the TRAFAC class myosin-kinesin ATPase superfamily. Kinesin family.</text>
</comment>
<dbReference type="GO" id="GO:0007018">
    <property type="term" value="P:microtubule-based movement"/>
    <property type="evidence" value="ECO:0007669"/>
    <property type="project" value="InterPro"/>
</dbReference>
<evidence type="ECO:0000259" key="7">
    <source>
        <dbReference type="PROSITE" id="PS50067"/>
    </source>
</evidence>
<evidence type="ECO:0000256" key="4">
    <source>
        <dbReference type="RuleBase" id="RU000394"/>
    </source>
</evidence>